<evidence type="ECO:0000313" key="1">
    <source>
        <dbReference type="EMBL" id="MPL90592.1"/>
    </source>
</evidence>
<sequence length="348" mass="37862">MKKTTLLLAVLAFTMLSHAQRISELTVEGITSLVPFAAFNPTNYDSSKPTQVPVPGTGEIIYPDGTDLSNVNVSLNVGTDSYIETPNPLPTDWSSTVSGIRVTKTASPPVIWGEYNITLKKIKPAALPLEIKTGTGNFDSNSWTTSTLGWAGACIDKNQTLIRFGSVKRSFVVAFTDAPDSLYYTIKYLTTSFPTDGTVVFDVDGSADGINWTSINQYNATNPMPLSSPAVKAELKIAPQYRYIRWIFTKRGSTNVSLENILVTKDSTTGNATHLANSVKLYPVGSKALQLESSEDVKSLRLYNITGTMVLEKMNPGSEISVNDLIPGIYIGEVRLKNGNVISKKIKF</sequence>
<reference evidence="1" key="1">
    <citation type="submission" date="2019-08" db="EMBL/GenBank/DDBJ databases">
        <authorList>
            <person name="Kucharzyk K."/>
            <person name="Murdoch R.W."/>
            <person name="Higgins S."/>
            <person name="Loffler F."/>
        </authorList>
    </citation>
    <scope>NUCLEOTIDE SEQUENCE</scope>
</reference>
<accession>A0A644VIV1</accession>
<proteinExistence type="predicted"/>
<comment type="caution">
    <text evidence="1">The sequence shown here is derived from an EMBL/GenBank/DDBJ whole genome shotgun (WGS) entry which is preliminary data.</text>
</comment>
<protein>
    <submittedName>
        <fullName evidence="1">Uncharacterized protein</fullName>
    </submittedName>
</protein>
<dbReference type="AlphaFoldDB" id="A0A644VIV1"/>
<name>A0A644VIV1_9ZZZZ</name>
<organism evidence="1">
    <name type="scientific">bioreactor metagenome</name>
    <dbReference type="NCBI Taxonomy" id="1076179"/>
    <lineage>
        <taxon>unclassified sequences</taxon>
        <taxon>metagenomes</taxon>
        <taxon>ecological metagenomes</taxon>
    </lineage>
</organism>
<dbReference type="EMBL" id="VSSQ01000308">
    <property type="protein sequence ID" value="MPL90592.1"/>
    <property type="molecule type" value="Genomic_DNA"/>
</dbReference>
<gene>
    <name evidence="1" type="ORF">SDC9_36646</name>
</gene>